<dbReference type="InterPro" id="IPR015421">
    <property type="entry name" value="PyrdxlP-dep_Trfase_major"/>
</dbReference>
<protein>
    <recommendedName>
        <fullName evidence="11">Cysteine sulfinic acid decarboxylase</fullName>
    </recommendedName>
</protein>
<reference evidence="9 10" key="1">
    <citation type="submission" date="2018-04" db="EMBL/GenBank/DDBJ databases">
        <authorList>
            <person name="Zhang X."/>
            <person name="Yuan J."/>
            <person name="Li F."/>
            <person name="Xiang J."/>
        </authorList>
    </citation>
    <scope>NUCLEOTIDE SEQUENCE [LARGE SCALE GENOMIC DNA]</scope>
    <source>
        <tissue evidence="9">Muscle</tissue>
    </source>
</reference>
<dbReference type="EMBL" id="QCYY01001762">
    <property type="protein sequence ID" value="ROT75507.1"/>
    <property type="molecule type" value="Genomic_DNA"/>
</dbReference>
<sequence>MADRSLVNGLNGEAKRKRKAAAEAQNGTPAEGQLLQKVLDLVGREHLISCPAEAKIVEFKHPKELEALLQLDINPKGMNQTQTEAFMETVVRYSVRTQHPHFYNQFYGSVDEVALAGAWLTDALNTNQITYEVSPVFILMERFVLAKLGSIFGYDQADGIFAPGGSISNLHAMLLARYKLHPEIKQSGIFSLKPLVAFTSDQSHYSIRKAAVTMGLGLDNVVQVKTDSVGRMMPQELKKAVKRAREEGKEPFFVCATCGSTVLGAYDSLEELADICSLEGLWLHADACVGGCAIFSERLKHFLDGIHRADSIAWNPHKMLCVPLQCSVFLTRHKGLLDACHSARASYLFQQDKFYDVSYDVGDKSFQCGRKVDVFKLYFILSVRGLDEIASRIEAAFDAAAYLSEQVALRPNFRQVIPAAQCANTCFWFVPESLRGKEETPEWWEKLGKVAPRVKTRMVQAGTLMIGYQPIENKNLVNFFRMTNTCVPVPTSADMDFVLDEIERLGKDL</sequence>
<name>A0A3R7PL95_PENVA</name>
<organism evidence="9 10">
    <name type="scientific">Penaeus vannamei</name>
    <name type="common">Whiteleg shrimp</name>
    <name type="synonym">Litopenaeus vannamei</name>
    <dbReference type="NCBI Taxonomy" id="6689"/>
    <lineage>
        <taxon>Eukaryota</taxon>
        <taxon>Metazoa</taxon>
        <taxon>Ecdysozoa</taxon>
        <taxon>Arthropoda</taxon>
        <taxon>Crustacea</taxon>
        <taxon>Multicrustacea</taxon>
        <taxon>Malacostraca</taxon>
        <taxon>Eumalacostraca</taxon>
        <taxon>Eucarida</taxon>
        <taxon>Decapoda</taxon>
        <taxon>Dendrobranchiata</taxon>
        <taxon>Penaeoidea</taxon>
        <taxon>Penaeidae</taxon>
        <taxon>Penaeus</taxon>
    </lineage>
</organism>
<evidence type="ECO:0000256" key="3">
    <source>
        <dbReference type="ARBA" id="ARBA00022793"/>
    </source>
</evidence>
<dbReference type="Proteomes" id="UP000283509">
    <property type="component" value="Unassembled WGS sequence"/>
</dbReference>
<evidence type="ECO:0000256" key="6">
    <source>
        <dbReference type="PIRSR" id="PIRSR602129-50"/>
    </source>
</evidence>
<evidence type="ECO:0000256" key="7">
    <source>
        <dbReference type="RuleBase" id="RU000382"/>
    </source>
</evidence>
<dbReference type="GO" id="GO:0019752">
    <property type="term" value="P:carboxylic acid metabolic process"/>
    <property type="evidence" value="ECO:0007669"/>
    <property type="project" value="InterPro"/>
</dbReference>
<dbReference type="Pfam" id="PF00282">
    <property type="entry name" value="Pyridoxal_deC"/>
    <property type="match status" value="1"/>
</dbReference>
<dbReference type="Gene3D" id="3.40.640.10">
    <property type="entry name" value="Type I PLP-dependent aspartate aminotransferase-like (Major domain)"/>
    <property type="match status" value="1"/>
</dbReference>
<gene>
    <name evidence="9" type="ORF">C7M84_005942</name>
</gene>
<dbReference type="OrthoDB" id="392571at2759"/>
<evidence type="ECO:0000256" key="8">
    <source>
        <dbReference type="SAM" id="MobiDB-lite"/>
    </source>
</evidence>
<comment type="cofactor">
    <cofactor evidence="1 6 7">
        <name>pyridoxal 5'-phosphate</name>
        <dbReference type="ChEBI" id="CHEBI:597326"/>
    </cofactor>
</comment>
<comment type="caution">
    <text evidence="9">The sequence shown here is derived from an EMBL/GenBank/DDBJ whole genome shotgun (WGS) entry which is preliminary data.</text>
</comment>
<keyword evidence="10" id="KW-1185">Reference proteome</keyword>
<comment type="similarity">
    <text evidence="2 7">Belongs to the group II decarboxylase family.</text>
</comment>
<dbReference type="GO" id="GO:0030170">
    <property type="term" value="F:pyridoxal phosphate binding"/>
    <property type="evidence" value="ECO:0007669"/>
    <property type="project" value="InterPro"/>
</dbReference>
<dbReference type="SUPFAM" id="SSF53383">
    <property type="entry name" value="PLP-dependent transferases"/>
    <property type="match status" value="1"/>
</dbReference>
<evidence type="ECO:0000256" key="4">
    <source>
        <dbReference type="ARBA" id="ARBA00022898"/>
    </source>
</evidence>
<accession>A0A3R7PL95</accession>
<dbReference type="AlphaFoldDB" id="A0A3R7PL95"/>
<evidence type="ECO:0000313" key="10">
    <source>
        <dbReference type="Proteomes" id="UP000283509"/>
    </source>
</evidence>
<dbReference type="Gene3D" id="3.90.1150.170">
    <property type="match status" value="1"/>
</dbReference>
<keyword evidence="4 6" id="KW-0663">Pyridoxal phosphate</keyword>
<dbReference type="InterPro" id="IPR021115">
    <property type="entry name" value="Pyridoxal-P_BS"/>
</dbReference>
<dbReference type="InterPro" id="IPR002129">
    <property type="entry name" value="PyrdxlP-dep_de-COase"/>
</dbReference>
<reference evidence="9 10" key="2">
    <citation type="submission" date="2019-01" db="EMBL/GenBank/DDBJ databases">
        <title>The decoding of complex shrimp genome reveals the adaptation for benthos swimmer, frequently molting mechanism and breeding impact on genome.</title>
        <authorList>
            <person name="Sun Y."/>
            <person name="Gao Y."/>
            <person name="Yu Y."/>
        </authorList>
    </citation>
    <scope>NUCLEOTIDE SEQUENCE [LARGE SCALE GENOMIC DNA]</scope>
    <source>
        <tissue evidence="9">Muscle</tissue>
    </source>
</reference>
<dbReference type="GO" id="GO:0005737">
    <property type="term" value="C:cytoplasm"/>
    <property type="evidence" value="ECO:0007669"/>
    <property type="project" value="TreeGrafter"/>
</dbReference>
<dbReference type="PROSITE" id="PS00392">
    <property type="entry name" value="DDC_GAD_HDC_YDC"/>
    <property type="match status" value="1"/>
</dbReference>
<dbReference type="PANTHER" id="PTHR45677:SF8">
    <property type="entry name" value="CYSTEINE SULFINIC ACID DECARBOXYLASE"/>
    <property type="match status" value="1"/>
</dbReference>
<keyword evidence="3" id="KW-0210">Decarboxylase</keyword>
<dbReference type="STRING" id="6689.A0A3R7PL95"/>
<proteinExistence type="inferred from homology"/>
<dbReference type="GO" id="GO:0016831">
    <property type="term" value="F:carboxy-lyase activity"/>
    <property type="evidence" value="ECO:0007669"/>
    <property type="project" value="UniProtKB-KW"/>
</dbReference>
<evidence type="ECO:0000256" key="1">
    <source>
        <dbReference type="ARBA" id="ARBA00001933"/>
    </source>
</evidence>
<evidence type="ECO:0000313" key="9">
    <source>
        <dbReference type="EMBL" id="ROT75507.1"/>
    </source>
</evidence>
<dbReference type="InterPro" id="IPR015424">
    <property type="entry name" value="PyrdxlP-dep_Trfase"/>
</dbReference>
<feature type="region of interest" description="Disordered" evidence="8">
    <location>
        <begin position="1"/>
        <end position="27"/>
    </location>
</feature>
<keyword evidence="5 7" id="KW-0456">Lyase</keyword>
<dbReference type="PANTHER" id="PTHR45677">
    <property type="entry name" value="GLUTAMATE DECARBOXYLASE-RELATED"/>
    <property type="match status" value="1"/>
</dbReference>
<feature type="modified residue" description="N6-(pyridoxal phosphate)lysine" evidence="6">
    <location>
        <position position="318"/>
    </location>
</feature>
<evidence type="ECO:0008006" key="11">
    <source>
        <dbReference type="Google" id="ProtNLM"/>
    </source>
</evidence>
<evidence type="ECO:0000256" key="5">
    <source>
        <dbReference type="ARBA" id="ARBA00023239"/>
    </source>
</evidence>
<evidence type="ECO:0000256" key="2">
    <source>
        <dbReference type="ARBA" id="ARBA00009533"/>
    </source>
</evidence>